<keyword evidence="1" id="KW-0732">Signal</keyword>
<reference evidence="3" key="1">
    <citation type="journal article" date="2019" name="Int. J. Syst. Evol. Microbiol.">
        <title>The Global Catalogue of Microorganisms (GCM) 10K type strain sequencing project: providing services to taxonomists for standard genome sequencing and annotation.</title>
        <authorList>
            <consortium name="The Broad Institute Genomics Platform"/>
            <consortium name="The Broad Institute Genome Sequencing Center for Infectious Disease"/>
            <person name="Wu L."/>
            <person name="Ma J."/>
        </authorList>
    </citation>
    <scope>NUCLEOTIDE SEQUENCE [LARGE SCALE GENOMIC DNA]</scope>
    <source>
        <strain evidence="3">CECT 7798</strain>
    </source>
</reference>
<protein>
    <submittedName>
        <fullName evidence="2">Uncharacterized protein</fullName>
    </submittedName>
</protein>
<keyword evidence="3" id="KW-1185">Reference proteome</keyword>
<evidence type="ECO:0000313" key="2">
    <source>
        <dbReference type="EMBL" id="MFC3754785.1"/>
    </source>
</evidence>
<dbReference type="EMBL" id="JBHRYO010000001">
    <property type="protein sequence ID" value="MFC3754785.1"/>
    <property type="molecule type" value="Genomic_DNA"/>
</dbReference>
<dbReference type="Proteomes" id="UP001595735">
    <property type="component" value="Unassembled WGS sequence"/>
</dbReference>
<accession>A0ABV7XSQ8</accession>
<evidence type="ECO:0000256" key="1">
    <source>
        <dbReference type="SAM" id="SignalP"/>
    </source>
</evidence>
<evidence type="ECO:0000313" key="3">
    <source>
        <dbReference type="Proteomes" id="UP001595735"/>
    </source>
</evidence>
<proteinExistence type="predicted"/>
<comment type="caution">
    <text evidence="2">The sequence shown here is derived from an EMBL/GenBank/DDBJ whole genome shotgun (WGS) entry which is preliminary data.</text>
</comment>
<organism evidence="2 3">
    <name type="scientific">Chryseobacterium tructae</name>
    <dbReference type="NCBI Taxonomy" id="1037380"/>
    <lineage>
        <taxon>Bacteria</taxon>
        <taxon>Pseudomonadati</taxon>
        <taxon>Bacteroidota</taxon>
        <taxon>Flavobacteriia</taxon>
        <taxon>Flavobacteriales</taxon>
        <taxon>Weeksellaceae</taxon>
        <taxon>Chryseobacterium group</taxon>
        <taxon>Chryseobacterium</taxon>
    </lineage>
</organism>
<dbReference type="RefSeq" id="WP_290302025.1">
    <property type="nucleotide sequence ID" value="NZ_JAUFQR010000003.1"/>
</dbReference>
<feature type="chain" id="PRO_5046202084" evidence="1">
    <location>
        <begin position="24"/>
        <end position="322"/>
    </location>
</feature>
<name>A0ABV7XSQ8_9FLAO</name>
<feature type="signal peptide" evidence="1">
    <location>
        <begin position="1"/>
        <end position="23"/>
    </location>
</feature>
<sequence>MMKLNFKRILLPLMVFCTILLQAQKNAENIDGVYQTKGAAFVINKNKTFLVIAYATLIKGTWSVEKDLLYLKPKNPESKFYVYARKNPDIKTGMRINFTGDGIGNSNIVVGEFPNKMQPLFNDDANCLNYPNVHVFKEKWTGITLLEEKNYENGLEVDIPKLIYNFPTGDYNDFIVQHMQDSLYHHDFILKITKKGLAEVNSESGEVIKKSTVKEVFSNDKELEFMNQSFDMAFDADYKLVNYAYNTNDDMNEKIDLNYYKYDKLRNVYINPAVPIKQLNFKSKDYHYNDVLMKFDKITATSQPLVAVKKLEKPLFIANCNK</sequence>
<gene>
    <name evidence="2" type="ORF">ACFONJ_02190</name>
</gene>